<evidence type="ECO:0000256" key="8">
    <source>
        <dbReference type="ARBA" id="ARBA00023054"/>
    </source>
</evidence>
<dbReference type="GO" id="GO:0005524">
    <property type="term" value="F:ATP binding"/>
    <property type="evidence" value="ECO:0007669"/>
    <property type="project" value="UniProtKB-KW"/>
</dbReference>
<dbReference type="EMBL" id="UYYF01004818">
    <property type="protein sequence ID" value="VDN07166.1"/>
    <property type="molecule type" value="Genomic_DNA"/>
</dbReference>
<dbReference type="Gene3D" id="3.40.50.300">
    <property type="entry name" value="P-loop containing nucleotide triphosphate hydrolases"/>
    <property type="match status" value="1"/>
</dbReference>
<evidence type="ECO:0000256" key="9">
    <source>
        <dbReference type="ARBA" id="ARBA00023175"/>
    </source>
</evidence>
<keyword evidence="4" id="KW-0493">Microtubule</keyword>
<accession>A0A0N5D8V0</accession>
<evidence type="ECO:0000256" key="11">
    <source>
        <dbReference type="SAM" id="Coils"/>
    </source>
</evidence>
<dbReference type="PANTHER" id="PTHR10676:SF352">
    <property type="entry name" value="CYTOPLASMIC DYNEIN 2 HEAVY CHAIN 1"/>
    <property type="match status" value="1"/>
</dbReference>
<dbReference type="GO" id="GO:0005868">
    <property type="term" value="C:cytoplasmic dynein complex"/>
    <property type="evidence" value="ECO:0007669"/>
    <property type="project" value="TreeGrafter"/>
</dbReference>
<keyword evidence="8 11" id="KW-0175">Coiled coil</keyword>
<dbReference type="FunFam" id="3.40.50.300:FF:000071">
    <property type="entry name" value="Cytoplasmic dynein heavy chain 1"/>
    <property type="match status" value="1"/>
</dbReference>
<reference evidence="14 15" key="2">
    <citation type="submission" date="2018-11" db="EMBL/GenBank/DDBJ databases">
        <authorList>
            <consortium name="Pathogen Informatics"/>
        </authorList>
    </citation>
    <scope>NUCLEOTIDE SEQUENCE [LARGE SCALE GENOMIC DNA]</scope>
</reference>
<dbReference type="Gene3D" id="1.10.8.710">
    <property type="match status" value="1"/>
</dbReference>
<dbReference type="SUPFAM" id="SSF52540">
    <property type="entry name" value="P-loop containing nucleoside triphosphate hydrolases"/>
    <property type="match status" value="1"/>
</dbReference>
<dbReference type="Gene3D" id="1.20.140.100">
    <property type="entry name" value="Dynein heavy chain, N-terminal domain 2"/>
    <property type="match status" value="1"/>
</dbReference>
<sequence length="1309" mass="152368">MNSTMYSVSLHIKGKLVNIEQKRGNLSVNYSDRLLQLLREVRQLIGLGFVVPRKIVECANTGEQFCKYAITLKQLREQNSSGIFVESISNLRTYLQIVHFYNTVDQQMLPCQQAMMLDEAMIFEKLMLSNQKDEMAANVICRDNPNHLREFVERLQEAAERLTLRNRRLRKVHNEISDKMKQLINWNLPNELSKWKNVMTEIRGKVAEQERNVGYASNMVLWLSHWDLQLYKILQLQYHWGIESFHTQISPVQIQLVFNNQQLELRPPLEDIRVKCYRELRKFVSIPLKFRGIQDTEQYRKMELEKNVIELVLSFLCLRNERNRSVNMDWIVLGQVDLESLMLKHFKCAADWENQIKLLKNKARDAQKLPSEVRLEYILISTTNVRNAIDDMLQRLFDALIWTLRYSINNQILDVDQFLSQAIKTLNCKPQSADEIAEVNKKHAELVKCTTKMQQTVTLINEKNALLRSVSGTGVEQLSVMLKQWNVFESMLDNQQLMIKEQVGFLKANVSNRSKSLNAEVENLFVRWAQFKPNNDVLGDNDLFQIIQFIKEIREEFIDLQQKQEALFTECEQLGLSKPKMPMFDEIASDLEVFENKWLLYEQFTDGLRDMANEEWVLFRSKLYQFDEYLHEWDKKLKYVPVTNITTRLRKDVDQFKEMSSALKYCTGEIWGNDHWLELFRLIKMPKGTTLGNLRFEDFLTACNMIIRNVETLKVLNERAQGEIVIREAIKEIELWATQIKDSEALLHSLKNSPYYAHFTDEASVWEMRLAETEQYVEWLNLIQRKWIYLEPIFGRGSLPSEVSRFNRVDADFRVILNDVVRDRRIISLSMRSLKSTLEQIIDQLNRCQKALNHFIEEKRNAFPRFYFMGDEDLLELLGQSMNIAVIQAHLKKLFQGIRKVSFDETNKMIIAMVSNDNEVVMLSKPVVIGPQVEIWLQALLEEMRNTLQKLVVSCVSEEHPDPRKYPSQVLCLSEQIRFCEKCERLLDSKDNLQSYRKHLTRTLTKYTNFKTIDPILKLKLRALVLDIIHNIRIVNELIDSSPCSKFSWVWQKQLRFYMESGDRVSGNSTKLVHTPLIDKCYLTLTQALSLGFGGNPFGPAGTGKTESVKSLANLFGRQVIVFNCDAEIDVYSMNRIFIGLVNCGAWGCFDEFNRLDQTVLSAVSMQIQVIQNAIKSRLGKCILTHKEVTLVTVDPNSAIFITLNPVAKGYAARQILPDNLKQLFRPVVMSLPDYELIAEALLTAEGFYDAKKLSQKLITVFELSRSMLSWQQHYDWGLRALKAVLRSCGNLLNCSSDKSEIQVVVDVF</sequence>
<dbReference type="PANTHER" id="PTHR10676">
    <property type="entry name" value="DYNEIN HEAVY CHAIN FAMILY PROTEIN"/>
    <property type="match status" value="1"/>
</dbReference>
<dbReference type="InterPro" id="IPR042222">
    <property type="entry name" value="Dynein_2_N"/>
</dbReference>
<dbReference type="GO" id="GO:0005930">
    <property type="term" value="C:axoneme"/>
    <property type="evidence" value="ECO:0007669"/>
    <property type="project" value="TreeGrafter"/>
</dbReference>
<dbReference type="InterPro" id="IPR042228">
    <property type="entry name" value="Dynein_linker_3"/>
</dbReference>
<evidence type="ECO:0000256" key="2">
    <source>
        <dbReference type="ARBA" id="ARBA00008887"/>
    </source>
</evidence>
<dbReference type="InterPro" id="IPR043157">
    <property type="entry name" value="Dynein_AAA1S"/>
</dbReference>
<dbReference type="InterPro" id="IPR026983">
    <property type="entry name" value="DHC"/>
</dbReference>
<evidence type="ECO:0000313" key="14">
    <source>
        <dbReference type="EMBL" id="VDN07166.1"/>
    </source>
</evidence>
<dbReference type="OMA" id="CNIAETH"/>
<dbReference type="STRING" id="103827.A0A0N5D8V0"/>
<keyword evidence="15" id="KW-1185">Reference proteome</keyword>
<feature type="domain" description="Dynein heavy chain linker" evidence="12">
    <location>
        <begin position="738"/>
        <end position="954"/>
    </location>
</feature>
<dbReference type="GO" id="GO:0045505">
    <property type="term" value="F:dynein intermediate chain binding"/>
    <property type="evidence" value="ECO:0007669"/>
    <property type="project" value="InterPro"/>
</dbReference>
<reference evidence="16" key="1">
    <citation type="submission" date="2016-04" db="UniProtKB">
        <authorList>
            <consortium name="WormBaseParasite"/>
        </authorList>
    </citation>
    <scope>IDENTIFICATION</scope>
</reference>
<dbReference type="GO" id="GO:0097729">
    <property type="term" value="C:9+2 motile cilium"/>
    <property type="evidence" value="ECO:0007669"/>
    <property type="project" value="TreeGrafter"/>
</dbReference>
<dbReference type="Gene3D" id="3.20.180.20">
    <property type="entry name" value="Dynein heavy chain, N-terminal domain 2"/>
    <property type="match status" value="1"/>
</dbReference>
<organism evidence="16">
    <name type="scientific">Thelazia callipaeda</name>
    <name type="common">Oriental eyeworm</name>
    <name type="synonym">Parasitic nematode</name>
    <dbReference type="NCBI Taxonomy" id="103827"/>
    <lineage>
        <taxon>Eukaryota</taxon>
        <taxon>Metazoa</taxon>
        <taxon>Ecdysozoa</taxon>
        <taxon>Nematoda</taxon>
        <taxon>Chromadorea</taxon>
        <taxon>Rhabditida</taxon>
        <taxon>Spirurina</taxon>
        <taxon>Spiruromorpha</taxon>
        <taxon>Thelazioidea</taxon>
        <taxon>Thelaziidae</taxon>
        <taxon>Thelazia</taxon>
    </lineage>
</organism>
<dbReference type="Pfam" id="PF08393">
    <property type="entry name" value="DHC_N2"/>
    <property type="match status" value="1"/>
</dbReference>
<proteinExistence type="inferred from homology"/>
<dbReference type="Proteomes" id="UP000276776">
    <property type="component" value="Unassembled WGS sequence"/>
</dbReference>
<dbReference type="GO" id="GO:0060294">
    <property type="term" value="P:cilium movement involved in cell motility"/>
    <property type="evidence" value="ECO:0007669"/>
    <property type="project" value="TreeGrafter"/>
</dbReference>
<dbReference type="GO" id="GO:0060271">
    <property type="term" value="P:cilium assembly"/>
    <property type="evidence" value="ECO:0007669"/>
    <property type="project" value="TreeGrafter"/>
</dbReference>
<dbReference type="InterPro" id="IPR035699">
    <property type="entry name" value="AAA_6"/>
</dbReference>
<evidence type="ECO:0000256" key="1">
    <source>
        <dbReference type="ARBA" id="ARBA00004245"/>
    </source>
</evidence>
<keyword evidence="10" id="KW-0206">Cytoskeleton</keyword>
<dbReference type="OrthoDB" id="5593012at2759"/>
<dbReference type="GO" id="GO:0051959">
    <property type="term" value="F:dynein light intermediate chain binding"/>
    <property type="evidence" value="ECO:0007669"/>
    <property type="project" value="InterPro"/>
</dbReference>
<keyword evidence="3" id="KW-0963">Cytoplasm</keyword>
<dbReference type="GO" id="GO:0008569">
    <property type="term" value="F:minus-end-directed microtubule motor activity"/>
    <property type="evidence" value="ECO:0007669"/>
    <property type="project" value="TreeGrafter"/>
</dbReference>
<keyword evidence="7" id="KW-0243">Dynein</keyword>
<keyword evidence="5" id="KW-0547">Nucleotide-binding</keyword>
<dbReference type="InterPro" id="IPR027417">
    <property type="entry name" value="P-loop_NTPase"/>
</dbReference>
<feature type="domain" description="Dynein heavy chain hydrolytic ATP-binding dynein motor region" evidence="13">
    <location>
        <begin position="1066"/>
        <end position="1307"/>
    </location>
</feature>
<gene>
    <name evidence="14" type="ORF">TCLT_LOCUS9531</name>
</gene>
<evidence type="ECO:0000256" key="6">
    <source>
        <dbReference type="ARBA" id="ARBA00022840"/>
    </source>
</evidence>
<dbReference type="GO" id="GO:0005874">
    <property type="term" value="C:microtubule"/>
    <property type="evidence" value="ECO:0007669"/>
    <property type="project" value="UniProtKB-KW"/>
</dbReference>
<evidence type="ECO:0000256" key="7">
    <source>
        <dbReference type="ARBA" id="ARBA00023017"/>
    </source>
</evidence>
<evidence type="ECO:0000256" key="5">
    <source>
        <dbReference type="ARBA" id="ARBA00022741"/>
    </source>
</evidence>
<keyword evidence="6" id="KW-0067">ATP-binding</keyword>
<evidence type="ECO:0000256" key="10">
    <source>
        <dbReference type="ARBA" id="ARBA00023212"/>
    </source>
</evidence>
<keyword evidence="9" id="KW-0505">Motor protein</keyword>
<dbReference type="WBParaSite" id="TCLT_0000954201-mRNA-1">
    <property type="protein sequence ID" value="TCLT_0000954201-mRNA-1"/>
    <property type="gene ID" value="TCLT_0000954201"/>
</dbReference>
<protein>
    <submittedName>
        <fullName evidence="16">DHC_N2 domain-containing protein</fullName>
    </submittedName>
</protein>
<dbReference type="InterPro" id="IPR013602">
    <property type="entry name" value="Dynein_heavy_linker"/>
</dbReference>
<dbReference type="Pfam" id="PF12774">
    <property type="entry name" value="AAA_6"/>
    <property type="match status" value="1"/>
</dbReference>
<comment type="similarity">
    <text evidence="2">Belongs to the dynein heavy chain family.</text>
</comment>
<dbReference type="GO" id="GO:0035721">
    <property type="term" value="P:intraciliary retrograde transport"/>
    <property type="evidence" value="ECO:0007669"/>
    <property type="project" value="TreeGrafter"/>
</dbReference>
<name>A0A0N5D8V0_THECL</name>
<feature type="coiled-coil region" evidence="11">
    <location>
        <begin position="831"/>
        <end position="858"/>
    </location>
</feature>
<dbReference type="FunFam" id="3.20.180.20:FF:000002">
    <property type="entry name" value="Cytoplasmic dynein heavy chain 1"/>
    <property type="match status" value="1"/>
</dbReference>
<comment type="subcellular location">
    <subcellularLocation>
        <location evidence="1">Cytoplasm</location>
        <location evidence="1">Cytoskeleton</location>
    </subcellularLocation>
</comment>
<evidence type="ECO:0000313" key="15">
    <source>
        <dbReference type="Proteomes" id="UP000276776"/>
    </source>
</evidence>
<evidence type="ECO:0000259" key="12">
    <source>
        <dbReference type="Pfam" id="PF08393"/>
    </source>
</evidence>
<evidence type="ECO:0000256" key="3">
    <source>
        <dbReference type="ARBA" id="ARBA00022490"/>
    </source>
</evidence>
<evidence type="ECO:0000313" key="16">
    <source>
        <dbReference type="WBParaSite" id="TCLT_0000954201-mRNA-1"/>
    </source>
</evidence>
<evidence type="ECO:0000259" key="13">
    <source>
        <dbReference type="Pfam" id="PF12774"/>
    </source>
</evidence>
<evidence type="ECO:0000256" key="4">
    <source>
        <dbReference type="ARBA" id="ARBA00022701"/>
    </source>
</evidence>